<dbReference type="SMART" id="SM00487">
    <property type="entry name" value="DEXDc"/>
    <property type="match status" value="1"/>
</dbReference>
<evidence type="ECO:0000256" key="8">
    <source>
        <dbReference type="ARBA" id="ARBA00022801"/>
    </source>
</evidence>
<organism evidence="13 14">
    <name type="scientific">Megasphaera hexanoica</name>
    <dbReference type="NCBI Taxonomy" id="1675036"/>
    <lineage>
        <taxon>Bacteria</taxon>
        <taxon>Bacillati</taxon>
        <taxon>Bacillota</taxon>
        <taxon>Negativicutes</taxon>
        <taxon>Veillonellales</taxon>
        <taxon>Veillonellaceae</taxon>
        <taxon>Megasphaera</taxon>
    </lineage>
</organism>
<dbReference type="InterPro" id="IPR051268">
    <property type="entry name" value="Type-I_R_enzyme_R_subunit"/>
</dbReference>
<dbReference type="InterPro" id="IPR004473">
    <property type="entry name" value="Restrct_endonuc_typeI_HsdR"/>
</dbReference>
<dbReference type="Gene3D" id="3.90.1570.50">
    <property type="match status" value="1"/>
</dbReference>
<evidence type="ECO:0000256" key="7">
    <source>
        <dbReference type="ARBA" id="ARBA00022759"/>
    </source>
</evidence>
<reference evidence="13 14" key="1">
    <citation type="submission" date="2020-04" db="EMBL/GenBank/DDBJ databases">
        <authorList>
            <person name="Hitch T.C.A."/>
            <person name="Wylensek D."/>
            <person name="Clavel T."/>
        </authorList>
    </citation>
    <scope>NUCLEOTIDE SEQUENCE [LARGE SCALE GENOMIC DNA]</scope>
    <source>
        <strain evidence="13 14">Oil-RF-744-FAT-WT-6-1</strain>
    </source>
</reference>
<dbReference type="PANTHER" id="PTHR30195:SF15">
    <property type="entry name" value="TYPE I RESTRICTION ENZYME HINDI ENDONUCLEASE SUBUNIT"/>
    <property type="match status" value="1"/>
</dbReference>
<dbReference type="AlphaFoldDB" id="A0A848BTT4"/>
<protein>
    <recommendedName>
        <fullName evidence="11">Type I restriction enzyme endonuclease subunit</fullName>
        <shortName evidence="11">R protein</shortName>
        <ecNumber evidence="11">3.1.21.3</ecNumber>
    </recommendedName>
    <alternativeName>
        <fullName evidence="11">Type-1 restriction enzyme R protein</fullName>
    </alternativeName>
</protein>
<gene>
    <name evidence="13" type="ORF">HF872_02975</name>
</gene>
<proteinExistence type="inferred from homology"/>
<dbReference type="InterPro" id="IPR021810">
    <property type="entry name" value="T1RH-like_C"/>
</dbReference>
<sequence length="1065" mass="122689">MSIGDAERKTQNKVIEFFTAPNLLSYRYLGNLKNAVNKNIREDDLCRYLHYKGYSDALIKGAVTQLRKAANDLSHGIYAANKAVYALLKYGAKVAESPEKPPQTVYFIDAERPQNNDFAIVEEVTVIEKSEKRPDLVIYINGIAIAVIELKRSSVSVSEGIRQNLTNQKDTFIQGFFSTIQFCMAGNESEGLRYATLLTPEKFYMEWKEDGFTEHPEERASVDVRISRTCQAISNKLLCQLYAQFDKERLLDLIFNFVVFDKGIKKVCRYNQYYGVKRAQQRLIHLRPVIHNSARDHNKPLGGIIWHTQGSGKTLTMIWLAKWILSSWGELNPRVLIVTDRDELDEQIEKTFNGVDKHIVRTKSCQDLISRLNSYDDSLMCSLIHKFGRRGGEATSSDYDKYIDELKRSLPSNFKAKGNIVVFVDECHRTQSGKLHAAMKTLMPNAIFIGFTGTPLLKKDKKTSLEVFGSYIHTYKYNEGVADGVVLDLRYEYRDIPQDLSSPERVDEWFNIKTRGLSERAKARLKQKWGTMQKVYSSRSRLEKIAWDIIQDFNMKPRLMDGNGNAILVASSIANACKYYDIFQQKGFKKCAIISSYTPNKGDLRTDTVSDDDDTDTFFKYETYLKMIGLDPQHLPAATNIQSKVEAFEAEAKRKFVEEPANMKLLIVVDKLLTGFDAPPCTYLYIDKKMRDHGLFQAICRVNRLDDDSKDFGYIVDYKQLFGELQTAMKDYTSGAFDGYDSADVEGLVKDRREEALRYFHDVYEAIEAHCEGVEEPREDLQYIHYFCGVSGQSEMSDEIFARFREKLYRLSSCLLRAFAEAKPYLVEEHTRTQMKAYEDKVTFYLELRNMIGKASGDFVDLKAYEPDMRSMIDNYLTASDAVKIGQFQDLTLLDFVAEEGKPFTSNTGKGHKEGAAETIENNVRRKIIERHIVNPRYYEKMSAILDKLIEERRQGVIDYGDLLDKYIKLTKDVDRPEDTGKYPEKIRKSKALMAIYDNVGENEELALQIHQAVLDNKMANFRDNPVVVRRIKRELAKLLSNIDKNRLYEEVERIYKVIEQQEEY</sequence>
<dbReference type="PANTHER" id="PTHR30195">
    <property type="entry name" value="TYPE I SITE-SPECIFIC DEOXYRIBONUCLEASE PROTEIN SUBUNIT M AND R"/>
    <property type="match status" value="1"/>
</dbReference>
<keyword evidence="6 11" id="KW-0680">Restriction system</keyword>
<dbReference type="GO" id="GO:0003677">
    <property type="term" value="F:DNA binding"/>
    <property type="evidence" value="ECO:0007669"/>
    <property type="project" value="UniProtKB-KW"/>
</dbReference>
<dbReference type="Gene3D" id="3.40.50.300">
    <property type="entry name" value="P-loop containing nucleotide triphosphate hydrolases"/>
    <property type="match status" value="2"/>
</dbReference>
<evidence type="ECO:0000256" key="6">
    <source>
        <dbReference type="ARBA" id="ARBA00022747"/>
    </source>
</evidence>
<dbReference type="CDD" id="cd18030">
    <property type="entry name" value="DEXHc_RE_I_HsdR"/>
    <property type="match status" value="1"/>
</dbReference>
<comment type="catalytic activity">
    <reaction evidence="1 11">
        <text>Endonucleolytic cleavage of DNA to give random double-stranded fragments with terminal 5'-phosphates, ATP is simultaneously hydrolyzed.</text>
        <dbReference type="EC" id="3.1.21.3"/>
    </reaction>
</comment>
<comment type="similarity">
    <text evidence="2 11">Belongs to the HsdR family.</text>
</comment>
<dbReference type="EMBL" id="JABAFG010000003">
    <property type="protein sequence ID" value="NME27594.1"/>
    <property type="molecule type" value="Genomic_DNA"/>
</dbReference>
<evidence type="ECO:0000256" key="10">
    <source>
        <dbReference type="ARBA" id="ARBA00023125"/>
    </source>
</evidence>
<dbReference type="NCBIfam" id="TIGR00348">
    <property type="entry name" value="hsdR"/>
    <property type="match status" value="1"/>
</dbReference>
<dbReference type="SUPFAM" id="SSF52540">
    <property type="entry name" value="P-loop containing nucleoside triphosphate hydrolases"/>
    <property type="match status" value="1"/>
</dbReference>
<keyword evidence="4" id="KW-0540">Nuclease</keyword>
<accession>A0A848BTT4</accession>
<dbReference type="GO" id="GO:0005524">
    <property type="term" value="F:ATP binding"/>
    <property type="evidence" value="ECO:0007669"/>
    <property type="project" value="UniProtKB-KW"/>
</dbReference>
<keyword evidence="9 11" id="KW-0067">ATP-binding</keyword>
<keyword evidence="5 11" id="KW-0547">Nucleotide-binding</keyword>
<feature type="domain" description="Helicase ATP-binding" evidence="12">
    <location>
        <begin position="294"/>
        <end position="473"/>
    </location>
</feature>
<evidence type="ECO:0000256" key="3">
    <source>
        <dbReference type="ARBA" id="ARBA00011296"/>
    </source>
</evidence>
<dbReference type="GO" id="GO:0009307">
    <property type="term" value="P:DNA restriction-modification system"/>
    <property type="evidence" value="ECO:0007669"/>
    <property type="project" value="UniProtKB-KW"/>
</dbReference>
<comment type="function">
    <text evidence="11">Subunit R is required for both nuclease and ATPase activities, but not for modification.</text>
</comment>
<evidence type="ECO:0000259" key="12">
    <source>
        <dbReference type="PROSITE" id="PS51192"/>
    </source>
</evidence>
<evidence type="ECO:0000313" key="14">
    <source>
        <dbReference type="Proteomes" id="UP000591071"/>
    </source>
</evidence>
<dbReference type="CDD" id="cd18800">
    <property type="entry name" value="SF2_C_EcoR124I-like"/>
    <property type="match status" value="1"/>
</dbReference>
<evidence type="ECO:0000313" key="13">
    <source>
        <dbReference type="EMBL" id="NME27594.1"/>
    </source>
</evidence>
<name>A0A848BTT4_9FIRM</name>
<dbReference type="Pfam" id="PF22679">
    <property type="entry name" value="T1R_D3-like"/>
    <property type="match status" value="1"/>
</dbReference>
<dbReference type="PROSITE" id="PS51192">
    <property type="entry name" value="HELICASE_ATP_BIND_1"/>
    <property type="match status" value="1"/>
</dbReference>
<evidence type="ECO:0000256" key="5">
    <source>
        <dbReference type="ARBA" id="ARBA00022741"/>
    </source>
</evidence>
<dbReference type="InterPro" id="IPR007409">
    <property type="entry name" value="Restrct_endonuc_type1_HsdR_N"/>
</dbReference>
<dbReference type="Pfam" id="PF11867">
    <property type="entry name" value="T1RH-like_C"/>
    <property type="match status" value="1"/>
</dbReference>
<evidence type="ECO:0000256" key="1">
    <source>
        <dbReference type="ARBA" id="ARBA00000851"/>
    </source>
</evidence>
<dbReference type="EC" id="3.1.21.3" evidence="11"/>
<dbReference type="InterPro" id="IPR055180">
    <property type="entry name" value="HsdR_RecA-like_helicase_dom_2"/>
</dbReference>
<comment type="caution">
    <text evidence="13">The sequence shown here is derived from an EMBL/GenBank/DDBJ whole genome shotgun (WGS) entry which is preliminary data.</text>
</comment>
<dbReference type="Proteomes" id="UP000591071">
    <property type="component" value="Unassembled WGS sequence"/>
</dbReference>
<keyword evidence="7 13" id="KW-0255">Endonuclease</keyword>
<dbReference type="Pfam" id="PF04313">
    <property type="entry name" value="HSDR_N"/>
    <property type="match status" value="1"/>
</dbReference>
<dbReference type="RefSeq" id="WP_170087222.1">
    <property type="nucleotide sequence ID" value="NZ_JABAFG010000003.1"/>
</dbReference>
<evidence type="ECO:0000256" key="9">
    <source>
        <dbReference type="ARBA" id="ARBA00022840"/>
    </source>
</evidence>
<evidence type="ECO:0000256" key="2">
    <source>
        <dbReference type="ARBA" id="ARBA00008598"/>
    </source>
</evidence>
<evidence type="ECO:0000256" key="4">
    <source>
        <dbReference type="ARBA" id="ARBA00022722"/>
    </source>
</evidence>
<dbReference type="Pfam" id="PF18766">
    <property type="entry name" value="SWI2_SNF2"/>
    <property type="match status" value="1"/>
</dbReference>
<dbReference type="InterPro" id="IPR014001">
    <property type="entry name" value="Helicase_ATP-bd"/>
</dbReference>
<dbReference type="InterPro" id="IPR027417">
    <property type="entry name" value="P-loop_NTPase"/>
</dbReference>
<keyword evidence="8 11" id="KW-0378">Hydrolase</keyword>
<evidence type="ECO:0000256" key="11">
    <source>
        <dbReference type="RuleBase" id="RU364115"/>
    </source>
</evidence>
<comment type="subunit">
    <text evidence="3 11">The type I restriction/modification system is composed of three polypeptides R, M and S.</text>
</comment>
<dbReference type="GO" id="GO:0009035">
    <property type="term" value="F:type I site-specific deoxyribonuclease activity"/>
    <property type="evidence" value="ECO:0007669"/>
    <property type="project" value="UniProtKB-EC"/>
</dbReference>
<keyword evidence="10 11" id="KW-0238">DNA-binding</keyword>
<dbReference type="CDD" id="cd22332">
    <property type="entry name" value="HsdR_N"/>
    <property type="match status" value="1"/>
</dbReference>
<dbReference type="InterPro" id="IPR040980">
    <property type="entry name" value="SWI2_SNF2"/>
</dbReference>